<protein>
    <submittedName>
        <fullName evidence="2">Uncharacterized protein</fullName>
    </submittedName>
</protein>
<name>A0A7C3PJY2_9CYAN</name>
<organism evidence="2">
    <name type="scientific">Oscillatoriales cyanobacterium SpSt-418</name>
    <dbReference type="NCBI Taxonomy" id="2282169"/>
    <lineage>
        <taxon>Bacteria</taxon>
        <taxon>Bacillati</taxon>
        <taxon>Cyanobacteriota</taxon>
        <taxon>Cyanophyceae</taxon>
        <taxon>Oscillatoriophycideae</taxon>
        <taxon>Oscillatoriales</taxon>
    </lineage>
</organism>
<dbReference type="EMBL" id="DSRU01000261">
    <property type="protein sequence ID" value="HFM99676.1"/>
    <property type="molecule type" value="Genomic_DNA"/>
</dbReference>
<proteinExistence type="predicted"/>
<comment type="caution">
    <text evidence="2">The sequence shown here is derived from an EMBL/GenBank/DDBJ whole genome shotgun (WGS) entry which is preliminary data.</text>
</comment>
<feature type="region of interest" description="Disordered" evidence="1">
    <location>
        <begin position="111"/>
        <end position="131"/>
    </location>
</feature>
<gene>
    <name evidence="2" type="ORF">ENR64_18335</name>
</gene>
<evidence type="ECO:0000313" key="2">
    <source>
        <dbReference type="EMBL" id="HFM99676.1"/>
    </source>
</evidence>
<accession>A0A7C3PJY2</accession>
<sequence length="131" mass="14405">MKLFTHRKAAETQKLRKEESFISPRAQYISVELSLGNSTRRPIPISRPARRWLDLVSWKIYKNGVEIGSKEIKLVDLSAEIKIDSTGRPVAGKSVDMSILNPGEGVKKEIGITHRNGSGSPAGGLQNKPAI</sequence>
<dbReference type="AlphaFoldDB" id="A0A7C3PJY2"/>
<reference evidence="2" key="1">
    <citation type="journal article" date="2020" name="mSystems">
        <title>Genome- and Community-Level Interaction Insights into Carbon Utilization and Element Cycling Functions of Hydrothermarchaeota in Hydrothermal Sediment.</title>
        <authorList>
            <person name="Zhou Z."/>
            <person name="Liu Y."/>
            <person name="Xu W."/>
            <person name="Pan J."/>
            <person name="Luo Z.H."/>
            <person name="Li M."/>
        </authorList>
    </citation>
    <scope>NUCLEOTIDE SEQUENCE [LARGE SCALE GENOMIC DNA]</scope>
    <source>
        <strain evidence="2">SpSt-418</strain>
    </source>
</reference>
<evidence type="ECO:0000256" key="1">
    <source>
        <dbReference type="SAM" id="MobiDB-lite"/>
    </source>
</evidence>